<organism evidence="3 4">
    <name type="scientific">Halostagnicola kamekurae</name>
    <dbReference type="NCBI Taxonomy" id="619731"/>
    <lineage>
        <taxon>Archaea</taxon>
        <taxon>Methanobacteriati</taxon>
        <taxon>Methanobacteriota</taxon>
        <taxon>Stenosarchaea group</taxon>
        <taxon>Halobacteria</taxon>
        <taxon>Halobacteriales</taxon>
        <taxon>Natrialbaceae</taxon>
        <taxon>Halostagnicola</taxon>
    </lineage>
</organism>
<dbReference type="NCBIfam" id="NF047393">
    <property type="entry name" value="TransRegTbspHalo"/>
    <property type="match status" value="1"/>
</dbReference>
<proteinExistence type="predicted"/>
<dbReference type="Proteomes" id="UP000199199">
    <property type="component" value="Unassembled WGS sequence"/>
</dbReference>
<reference evidence="4" key="1">
    <citation type="submission" date="2016-10" db="EMBL/GenBank/DDBJ databases">
        <authorList>
            <person name="Varghese N."/>
            <person name="Submissions S."/>
        </authorList>
    </citation>
    <scope>NUCLEOTIDE SEQUENCE [LARGE SCALE GENOMIC DNA]</scope>
    <source>
        <strain evidence="4">DSM 22427</strain>
    </source>
</reference>
<evidence type="ECO:0000259" key="2">
    <source>
        <dbReference type="Pfam" id="PF23336"/>
    </source>
</evidence>
<dbReference type="Pfam" id="PF23336">
    <property type="entry name" value="HTH_TbsP_C"/>
    <property type="match status" value="1"/>
</dbReference>
<protein>
    <submittedName>
        <fullName evidence="3">Uncharacterized protein</fullName>
    </submittedName>
</protein>
<dbReference type="AlphaFoldDB" id="A0A1I6QTG6"/>
<feature type="domain" description="Transcriptional regulator TbsP-like C-terminal" evidence="2">
    <location>
        <begin position="165"/>
        <end position="285"/>
    </location>
</feature>
<sequence>MRTANKIKYGASFYFGTQMASNLLNHQIDDILRSVLEDASGDVYMVNPSRDAIEEFVSVATDFDGSVPSVKMLANEQTLKEVMGDFIIASNAADLISDGALALRTLGETPENSLCLTGDRVIAVVHAGDRVGGLVTDDEEFVEETFSAYETRWENADQFKLRTPPITDVRETLSEEISPEAEADFTAILNSLETARGDGDGLDEVTISLVVAAKNEALLYDISKWGEDVGIASKATFSRTKTKLEDMGLIDTEKVPIDVGRPRLRLKIGDDRLREADNGQIATVTQSILN</sequence>
<evidence type="ECO:0000313" key="4">
    <source>
        <dbReference type="Proteomes" id="UP000199199"/>
    </source>
</evidence>
<accession>A0A1I6QTG6</accession>
<feature type="domain" description="Transcriptional regulator TbsP N-terminal" evidence="1">
    <location>
        <begin position="21"/>
        <end position="164"/>
    </location>
</feature>
<dbReference type="InterPro" id="IPR056163">
    <property type="entry name" value="TbsP_C"/>
</dbReference>
<dbReference type="EMBL" id="FOZS01000001">
    <property type="protein sequence ID" value="SFS55776.1"/>
    <property type="molecule type" value="Genomic_DNA"/>
</dbReference>
<gene>
    <name evidence="3" type="ORF">SAMN04488556_1545</name>
</gene>
<name>A0A1I6QTG6_9EURY</name>
<dbReference type="InterPro" id="IPR043859">
    <property type="entry name" value="TbsP-like_N"/>
</dbReference>
<keyword evidence="4" id="KW-1185">Reference proteome</keyword>
<dbReference type="Pfam" id="PF19138">
    <property type="entry name" value="TbsP_N"/>
    <property type="match status" value="1"/>
</dbReference>
<evidence type="ECO:0000259" key="1">
    <source>
        <dbReference type="Pfam" id="PF19138"/>
    </source>
</evidence>
<evidence type="ECO:0000313" key="3">
    <source>
        <dbReference type="EMBL" id="SFS55776.1"/>
    </source>
</evidence>